<dbReference type="GO" id="GO:0005829">
    <property type="term" value="C:cytosol"/>
    <property type="evidence" value="ECO:0007669"/>
    <property type="project" value="TreeGrafter"/>
</dbReference>
<dbReference type="EMBL" id="MGJL01000012">
    <property type="protein sequence ID" value="OGN08049.1"/>
    <property type="molecule type" value="Genomic_DNA"/>
</dbReference>
<dbReference type="Proteomes" id="UP000178023">
    <property type="component" value="Unassembled WGS sequence"/>
</dbReference>
<sequence length="182" mass="20915">MLKELRINNQIRSREVKLIGETGEQLGIVPVVEALKLAREKDLDLVEVGPNVQPPIAKLMDYGKYKYQKARQERKSSGKPKEQEMKTVRIGFKTGVHDLDFKAKQIDEFLKEGYLVKIELTLRGREKALAPMGRDKLINFLKTLTEPNAHDLLRRSPFGWITVAQKVKKQNHENKQVIAKKS</sequence>
<dbReference type="PROSITE" id="PS00938">
    <property type="entry name" value="IF3"/>
    <property type="match status" value="1"/>
</dbReference>
<comment type="function">
    <text evidence="5">IF-3 binds to the 30S ribosomal subunit and shifts the equilibrium between 70S ribosomes and their 50S and 30S subunits in favor of the free subunits, thus enhancing the availability of 30S subunits on which protein synthesis initiation begins.</text>
</comment>
<dbReference type="GO" id="GO:0016020">
    <property type="term" value="C:membrane"/>
    <property type="evidence" value="ECO:0007669"/>
    <property type="project" value="TreeGrafter"/>
</dbReference>
<protein>
    <recommendedName>
        <fullName evidence="4 5">Translation initiation factor IF-3</fullName>
    </recommendedName>
</protein>
<dbReference type="Gene3D" id="3.10.20.80">
    <property type="entry name" value="Translation initiation factor 3 (IF-3), N-terminal domain"/>
    <property type="match status" value="1"/>
</dbReference>
<evidence type="ECO:0000313" key="8">
    <source>
        <dbReference type="EMBL" id="OGN08049.1"/>
    </source>
</evidence>
<dbReference type="InterPro" id="IPR019813">
    <property type="entry name" value="Translation_initiation_fac3_CS"/>
</dbReference>
<evidence type="ECO:0000256" key="1">
    <source>
        <dbReference type="ARBA" id="ARBA00005439"/>
    </source>
</evidence>
<dbReference type="GO" id="GO:0043022">
    <property type="term" value="F:ribosome binding"/>
    <property type="evidence" value="ECO:0007669"/>
    <property type="project" value="TreeGrafter"/>
</dbReference>
<dbReference type="Pfam" id="PF05198">
    <property type="entry name" value="IF3_N"/>
    <property type="match status" value="1"/>
</dbReference>
<dbReference type="InterPro" id="IPR036788">
    <property type="entry name" value="T_IF-3_C_sf"/>
</dbReference>
<keyword evidence="3 5" id="KW-0648">Protein biosynthesis</keyword>
<comment type="similarity">
    <text evidence="1 5">Belongs to the IF-3 family.</text>
</comment>
<dbReference type="Gene3D" id="3.30.110.10">
    <property type="entry name" value="Translation initiation factor 3 (IF-3), C-terminal domain"/>
    <property type="match status" value="1"/>
</dbReference>
<comment type="caution">
    <text evidence="8">The sequence shown here is derived from an EMBL/GenBank/DDBJ whole genome shotgun (WGS) entry which is preliminary data.</text>
</comment>
<evidence type="ECO:0000256" key="3">
    <source>
        <dbReference type="ARBA" id="ARBA00022917"/>
    </source>
</evidence>
<accession>A0A1F8F710</accession>
<feature type="domain" description="Translation initiation factor 3 C-terminal" evidence="6">
    <location>
        <begin position="84"/>
        <end position="146"/>
    </location>
</feature>
<evidence type="ECO:0000313" key="9">
    <source>
        <dbReference type="Proteomes" id="UP000178023"/>
    </source>
</evidence>
<evidence type="ECO:0000256" key="4">
    <source>
        <dbReference type="NCBIfam" id="TIGR00168"/>
    </source>
</evidence>
<dbReference type="Pfam" id="PF00707">
    <property type="entry name" value="IF3_C"/>
    <property type="match status" value="1"/>
</dbReference>
<reference evidence="8 9" key="1">
    <citation type="journal article" date="2016" name="Nat. Commun.">
        <title>Thousands of microbial genomes shed light on interconnected biogeochemical processes in an aquifer system.</title>
        <authorList>
            <person name="Anantharaman K."/>
            <person name="Brown C.T."/>
            <person name="Hug L.A."/>
            <person name="Sharon I."/>
            <person name="Castelle C.J."/>
            <person name="Probst A.J."/>
            <person name="Thomas B.C."/>
            <person name="Singh A."/>
            <person name="Wilkins M.J."/>
            <person name="Karaoz U."/>
            <person name="Brodie E.L."/>
            <person name="Williams K.H."/>
            <person name="Hubbard S.S."/>
            <person name="Banfield J.F."/>
        </authorList>
    </citation>
    <scope>NUCLEOTIDE SEQUENCE [LARGE SCALE GENOMIC DNA]</scope>
</reference>
<evidence type="ECO:0000256" key="5">
    <source>
        <dbReference type="RuleBase" id="RU000646"/>
    </source>
</evidence>
<feature type="domain" description="Translation initiation factor 3 N-terminal" evidence="7">
    <location>
        <begin position="7"/>
        <end position="75"/>
    </location>
</feature>
<dbReference type="InterPro" id="IPR019815">
    <property type="entry name" value="Translation_initiation_fac_3_C"/>
</dbReference>
<dbReference type="InterPro" id="IPR001288">
    <property type="entry name" value="Translation_initiation_fac_3"/>
</dbReference>
<dbReference type="InterPro" id="IPR036787">
    <property type="entry name" value="T_IF-3_N_sf"/>
</dbReference>
<proteinExistence type="inferred from homology"/>
<evidence type="ECO:0000256" key="2">
    <source>
        <dbReference type="ARBA" id="ARBA00022540"/>
    </source>
</evidence>
<evidence type="ECO:0000259" key="7">
    <source>
        <dbReference type="Pfam" id="PF05198"/>
    </source>
</evidence>
<dbReference type="NCBIfam" id="TIGR00168">
    <property type="entry name" value="infC"/>
    <property type="match status" value="1"/>
</dbReference>
<dbReference type="FunFam" id="3.10.20.80:FF:000001">
    <property type="entry name" value="Translation initiation factor IF-3"/>
    <property type="match status" value="1"/>
</dbReference>
<gene>
    <name evidence="8" type="ORF">A2750_01090</name>
</gene>
<dbReference type="AlphaFoldDB" id="A0A1F8F710"/>
<comment type="subunit">
    <text evidence="5">Monomer.</text>
</comment>
<dbReference type="SUPFAM" id="SSF55200">
    <property type="entry name" value="Translation initiation factor IF3, C-terminal domain"/>
    <property type="match status" value="1"/>
</dbReference>
<dbReference type="GO" id="GO:0003743">
    <property type="term" value="F:translation initiation factor activity"/>
    <property type="evidence" value="ECO:0007669"/>
    <property type="project" value="UniProtKB-UniRule"/>
</dbReference>
<keyword evidence="2 5" id="KW-0396">Initiation factor</keyword>
<dbReference type="InterPro" id="IPR019814">
    <property type="entry name" value="Translation_initiation_fac_3_N"/>
</dbReference>
<dbReference type="PANTHER" id="PTHR10938:SF0">
    <property type="entry name" value="TRANSLATION INITIATION FACTOR IF-3, MITOCHONDRIAL"/>
    <property type="match status" value="1"/>
</dbReference>
<dbReference type="GO" id="GO:0032790">
    <property type="term" value="P:ribosome disassembly"/>
    <property type="evidence" value="ECO:0007669"/>
    <property type="project" value="TreeGrafter"/>
</dbReference>
<dbReference type="SUPFAM" id="SSF54364">
    <property type="entry name" value="Translation initiation factor IF3, N-terminal domain"/>
    <property type="match status" value="1"/>
</dbReference>
<organism evidence="8 9">
    <name type="scientific">Candidatus Yanofskybacteria bacterium RIFCSPHIGHO2_01_FULL_45_42</name>
    <dbReference type="NCBI Taxonomy" id="1802671"/>
    <lineage>
        <taxon>Bacteria</taxon>
        <taxon>Candidatus Yanofskyibacteriota</taxon>
    </lineage>
</organism>
<name>A0A1F8F710_9BACT</name>
<dbReference type="PANTHER" id="PTHR10938">
    <property type="entry name" value="TRANSLATION INITIATION FACTOR IF-3"/>
    <property type="match status" value="1"/>
</dbReference>
<comment type="subcellular location">
    <subcellularLocation>
        <location evidence="5">Cytoplasm</location>
    </subcellularLocation>
</comment>
<evidence type="ECO:0000259" key="6">
    <source>
        <dbReference type="Pfam" id="PF00707"/>
    </source>
</evidence>